<gene>
    <name evidence="7" type="primary">mltG</name>
    <name evidence="8" type="ORF">MoryE10_05960</name>
</gene>
<dbReference type="GO" id="GO:0005886">
    <property type="term" value="C:plasma membrane"/>
    <property type="evidence" value="ECO:0007669"/>
    <property type="project" value="UniProtKB-UniRule"/>
</dbReference>
<keyword evidence="9" id="KW-1185">Reference proteome</keyword>
<evidence type="ECO:0000313" key="8">
    <source>
        <dbReference type="EMBL" id="BBL69990.1"/>
    </source>
</evidence>
<dbReference type="Pfam" id="PF02618">
    <property type="entry name" value="YceG"/>
    <property type="match status" value="1"/>
</dbReference>
<dbReference type="GO" id="GO:0008932">
    <property type="term" value="F:lytic endotransglycosylase activity"/>
    <property type="evidence" value="ECO:0007669"/>
    <property type="project" value="UniProtKB-UniRule"/>
</dbReference>
<evidence type="ECO:0000313" key="9">
    <source>
        <dbReference type="Proteomes" id="UP000824988"/>
    </source>
</evidence>
<evidence type="ECO:0000256" key="5">
    <source>
        <dbReference type="ARBA" id="ARBA00023239"/>
    </source>
</evidence>
<proteinExistence type="inferred from homology"/>
<organism evidence="8 9">
    <name type="scientific">Methylogaea oryzae</name>
    <dbReference type="NCBI Taxonomy" id="1295382"/>
    <lineage>
        <taxon>Bacteria</taxon>
        <taxon>Pseudomonadati</taxon>
        <taxon>Pseudomonadota</taxon>
        <taxon>Gammaproteobacteria</taxon>
        <taxon>Methylococcales</taxon>
        <taxon>Methylococcaceae</taxon>
        <taxon>Methylogaea</taxon>
    </lineage>
</organism>
<dbReference type="CDD" id="cd08010">
    <property type="entry name" value="MltG_like"/>
    <property type="match status" value="1"/>
</dbReference>
<dbReference type="Proteomes" id="UP000824988">
    <property type="component" value="Chromosome"/>
</dbReference>
<dbReference type="GO" id="GO:0009252">
    <property type="term" value="P:peptidoglycan biosynthetic process"/>
    <property type="evidence" value="ECO:0007669"/>
    <property type="project" value="UniProtKB-UniRule"/>
</dbReference>
<dbReference type="KEGG" id="moz:MoryE10_05960"/>
<keyword evidence="4 7" id="KW-0472">Membrane</keyword>
<accession>A0A8D5ALB7</accession>
<dbReference type="NCBIfam" id="TIGR00247">
    <property type="entry name" value="endolytic transglycosylase MltG"/>
    <property type="match status" value="1"/>
</dbReference>
<evidence type="ECO:0000256" key="6">
    <source>
        <dbReference type="ARBA" id="ARBA00023316"/>
    </source>
</evidence>
<keyword evidence="1 7" id="KW-1003">Cell membrane</keyword>
<dbReference type="InterPro" id="IPR003770">
    <property type="entry name" value="MLTG-like"/>
</dbReference>
<sequence length="332" mass="37094">MHRLVGIIVLIASMLGGWLWMDYQDAIYGPLPLNEVRYFEIAKGEGLQDISARLRDEGIVESALWFAVAARWRGVAPRLKYGEYEIRPDMTAEKVMDLFASGKVRQHAVALIEGRTFRQHLEVLKGQAALNHDFTDAAGLMAALGVAGEQPEGRFYPDTYYFPKGSSETGLLRQAYGKMQALLKEEWDKREAGLPLAEPYQALILASIVEKETAVPAERPRIAGVFVRRLQKAMRLQTDPTVIYGLGEQFDGNIRRADLERDTPYNTYTRAGLPPTPIATPGRDAIHAVLHPEPGSSLYFVAKGDGSHVFSDSLEAHQKAVEQYQLHREPHP</sequence>
<protein>
    <recommendedName>
        <fullName evidence="7">Endolytic murein transglycosylase</fullName>
        <ecNumber evidence="7">4.2.2.29</ecNumber>
    </recommendedName>
    <alternativeName>
        <fullName evidence="7">Peptidoglycan lytic transglycosylase</fullName>
    </alternativeName>
    <alternativeName>
        <fullName evidence="7">Peptidoglycan polymerization terminase</fullName>
    </alternativeName>
</protein>
<feature type="site" description="Important for catalytic activity" evidence="7">
    <location>
        <position position="212"/>
    </location>
</feature>
<evidence type="ECO:0000256" key="4">
    <source>
        <dbReference type="ARBA" id="ARBA00023136"/>
    </source>
</evidence>
<dbReference type="GO" id="GO:0071555">
    <property type="term" value="P:cell wall organization"/>
    <property type="evidence" value="ECO:0007669"/>
    <property type="project" value="UniProtKB-KW"/>
</dbReference>
<comment type="catalytic activity">
    <reaction evidence="7">
        <text>a peptidoglycan chain = a peptidoglycan chain with N-acetyl-1,6-anhydromuramyl-[peptide] at the reducing end + a peptidoglycan chain with N-acetylglucosamine at the non-reducing end.</text>
        <dbReference type="EC" id="4.2.2.29"/>
    </reaction>
</comment>
<dbReference type="PANTHER" id="PTHR30518:SF2">
    <property type="entry name" value="ENDOLYTIC MUREIN TRANSGLYCOSYLASE"/>
    <property type="match status" value="1"/>
</dbReference>
<dbReference type="HAMAP" id="MF_02065">
    <property type="entry name" value="MltG"/>
    <property type="match status" value="1"/>
</dbReference>
<evidence type="ECO:0000256" key="2">
    <source>
        <dbReference type="ARBA" id="ARBA00022692"/>
    </source>
</evidence>
<dbReference type="RefSeq" id="WP_221048159.1">
    <property type="nucleotide sequence ID" value="NZ_AP019782.1"/>
</dbReference>
<evidence type="ECO:0000256" key="7">
    <source>
        <dbReference type="HAMAP-Rule" id="MF_02065"/>
    </source>
</evidence>
<keyword evidence="5 7" id="KW-0456">Lyase</keyword>
<evidence type="ECO:0000256" key="1">
    <source>
        <dbReference type="ARBA" id="ARBA00022475"/>
    </source>
</evidence>
<dbReference type="AlphaFoldDB" id="A0A8D5ALB7"/>
<keyword evidence="2 7" id="KW-0812">Transmembrane</keyword>
<dbReference type="PANTHER" id="PTHR30518">
    <property type="entry name" value="ENDOLYTIC MUREIN TRANSGLYCOSYLASE"/>
    <property type="match status" value="1"/>
</dbReference>
<evidence type="ECO:0000256" key="3">
    <source>
        <dbReference type="ARBA" id="ARBA00022989"/>
    </source>
</evidence>
<comment type="function">
    <text evidence="7">Functions as a peptidoglycan terminase that cleaves nascent peptidoglycan strands endolytically to terminate their elongation.</text>
</comment>
<reference evidence="8" key="1">
    <citation type="submission" date="2019-06" db="EMBL/GenBank/DDBJ databases">
        <title>Complete genome sequence of Methylogaea oryzae strain JCM16910.</title>
        <authorList>
            <person name="Asakawa S."/>
        </authorList>
    </citation>
    <scope>NUCLEOTIDE SEQUENCE</scope>
    <source>
        <strain evidence="8">E10</strain>
    </source>
</reference>
<dbReference type="EC" id="4.2.2.29" evidence="7"/>
<keyword evidence="7" id="KW-0997">Cell inner membrane</keyword>
<name>A0A8D5ALB7_9GAMM</name>
<dbReference type="EMBL" id="AP019782">
    <property type="protein sequence ID" value="BBL69990.1"/>
    <property type="molecule type" value="Genomic_DNA"/>
</dbReference>
<comment type="similarity">
    <text evidence="7">Belongs to the transglycosylase MltG family.</text>
</comment>
<keyword evidence="6 7" id="KW-0961">Cell wall biogenesis/degradation</keyword>
<keyword evidence="3 7" id="KW-1133">Transmembrane helix</keyword>